<dbReference type="RefSeq" id="WP_345219318.1">
    <property type="nucleotide sequence ID" value="NZ_BAAAXE010000002.1"/>
</dbReference>
<dbReference type="InterPro" id="IPR003594">
    <property type="entry name" value="HATPase_dom"/>
</dbReference>
<dbReference type="PANTHER" id="PTHR35526">
    <property type="entry name" value="ANTI-SIGMA-F FACTOR RSBW-RELATED"/>
    <property type="match status" value="1"/>
</dbReference>
<proteinExistence type="predicted"/>
<keyword evidence="3" id="KW-0067">ATP-binding</keyword>
<evidence type="ECO:0000256" key="1">
    <source>
        <dbReference type="ARBA" id="ARBA00022527"/>
    </source>
</evidence>
<dbReference type="CDD" id="cd16936">
    <property type="entry name" value="HATPase_RsbW-like"/>
    <property type="match status" value="1"/>
</dbReference>
<dbReference type="Pfam" id="PF13581">
    <property type="entry name" value="HATPase_c_2"/>
    <property type="match status" value="1"/>
</dbReference>
<organism evidence="3 4">
    <name type="scientific">Streptomyces cremeus</name>
    <dbReference type="NCBI Taxonomy" id="66881"/>
    <lineage>
        <taxon>Bacteria</taxon>
        <taxon>Bacillati</taxon>
        <taxon>Actinomycetota</taxon>
        <taxon>Actinomycetes</taxon>
        <taxon>Kitasatosporales</taxon>
        <taxon>Streptomycetaceae</taxon>
        <taxon>Streptomyces</taxon>
    </lineage>
</organism>
<evidence type="ECO:0000313" key="4">
    <source>
        <dbReference type="Proteomes" id="UP001589718"/>
    </source>
</evidence>
<keyword evidence="1" id="KW-0723">Serine/threonine-protein kinase</keyword>
<protein>
    <submittedName>
        <fullName evidence="3">ATP-binding protein</fullName>
    </submittedName>
</protein>
<keyword evidence="1" id="KW-0808">Transferase</keyword>
<keyword evidence="4" id="KW-1185">Reference proteome</keyword>
<evidence type="ECO:0000259" key="2">
    <source>
        <dbReference type="Pfam" id="PF13581"/>
    </source>
</evidence>
<dbReference type="SUPFAM" id="SSF55874">
    <property type="entry name" value="ATPase domain of HSP90 chaperone/DNA topoisomerase II/histidine kinase"/>
    <property type="match status" value="1"/>
</dbReference>
<dbReference type="InterPro" id="IPR036890">
    <property type="entry name" value="HATPase_C_sf"/>
</dbReference>
<sequence>MPDDPDVASLPLTISAAYEGTPADIGDARAFARAFLHKVQADYGLPVSARTLEVVPLVVSELITNACKYAPGPQLLELSTDGAGVQVSLWDSSPALPVPRAADADRIGQHGLEIVMALCQGYEVHQQPLGKRTRVHLPLADAPASARDLAT</sequence>
<keyword evidence="3" id="KW-0547">Nucleotide-binding</keyword>
<feature type="domain" description="Histidine kinase/HSP90-like ATPase" evidence="2">
    <location>
        <begin position="22"/>
        <end position="135"/>
    </location>
</feature>
<evidence type="ECO:0000313" key="3">
    <source>
        <dbReference type="EMBL" id="MFB9518581.1"/>
    </source>
</evidence>
<keyword evidence="1" id="KW-0418">Kinase</keyword>
<reference evidence="3 4" key="1">
    <citation type="submission" date="2024-09" db="EMBL/GenBank/DDBJ databases">
        <authorList>
            <person name="Sun Q."/>
            <person name="Mori K."/>
        </authorList>
    </citation>
    <scope>NUCLEOTIDE SEQUENCE [LARGE SCALE GENOMIC DNA]</scope>
    <source>
        <strain evidence="3 4">JCM 4362</strain>
    </source>
</reference>
<comment type="caution">
    <text evidence="3">The sequence shown here is derived from an EMBL/GenBank/DDBJ whole genome shotgun (WGS) entry which is preliminary data.</text>
</comment>
<dbReference type="PANTHER" id="PTHR35526:SF3">
    <property type="entry name" value="ANTI-SIGMA-F FACTOR RSBW"/>
    <property type="match status" value="1"/>
</dbReference>
<dbReference type="InterPro" id="IPR050267">
    <property type="entry name" value="Anti-sigma-factor_SerPK"/>
</dbReference>
<dbReference type="EMBL" id="JBHMCR010000001">
    <property type="protein sequence ID" value="MFB9518581.1"/>
    <property type="molecule type" value="Genomic_DNA"/>
</dbReference>
<dbReference type="Gene3D" id="3.30.565.10">
    <property type="entry name" value="Histidine kinase-like ATPase, C-terminal domain"/>
    <property type="match status" value="1"/>
</dbReference>
<accession>A0ABV5P7P4</accession>
<dbReference type="GO" id="GO:0005524">
    <property type="term" value="F:ATP binding"/>
    <property type="evidence" value="ECO:0007669"/>
    <property type="project" value="UniProtKB-KW"/>
</dbReference>
<gene>
    <name evidence="3" type="ORF">ACFFTU_01255</name>
</gene>
<dbReference type="Proteomes" id="UP001589718">
    <property type="component" value="Unassembled WGS sequence"/>
</dbReference>
<name>A0ABV5P7P4_STRCM</name>